<organism evidence="2 3">
    <name type="scientific">Heterodermia speciosa</name>
    <dbReference type="NCBI Taxonomy" id="116794"/>
    <lineage>
        <taxon>Eukaryota</taxon>
        <taxon>Fungi</taxon>
        <taxon>Dikarya</taxon>
        <taxon>Ascomycota</taxon>
        <taxon>Pezizomycotina</taxon>
        <taxon>Lecanoromycetes</taxon>
        <taxon>OSLEUM clade</taxon>
        <taxon>Lecanoromycetidae</taxon>
        <taxon>Caliciales</taxon>
        <taxon>Physciaceae</taxon>
        <taxon>Heterodermia</taxon>
    </lineage>
</organism>
<dbReference type="OrthoDB" id="4358334at2759"/>
<sequence>MESYLGKTGYLRHYVPYYAQKADSLQRRKVQLLKDAPNKGRARKRHGQQTAVTDPTDEELDSFNQLQSAYSRGFLGIMITFVSTQMDAGDTFEAGHKKVVDVFNAEVNNVDRKYNLDATDDADSNRIFNDGDRHYLC</sequence>
<dbReference type="AlphaFoldDB" id="A0A8H3FBZ8"/>
<comment type="caution">
    <text evidence="2">The sequence shown here is derived from an EMBL/GenBank/DDBJ whole genome shotgun (WGS) entry which is preliminary data.</text>
</comment>
<reference evidence="2" key="1">
    <citation type="submission" date="2021-03" db="EMBL/GenBank/DDBJ databases">
        <authorList>
            <person name="Tagirdzhanova G."/>
        </authorList>
    </citation>
    <scope>NUCLEOTIDE SEQUENCE</scope>
</reference>
<dbReference type="EMBL" id="CAJPDS010000023">
    <property type="protein sequence ID" value="CAF9919258.1"/>
    <property type="molecule type" value="Genomic_DNA"/>
</dbReference>
<accession>A0A8H3FBZ8</accession>
<name>A0A8H3FBZ8_9LECA</name>
<dbReference type="Proteomes" id="UP000664521">
    <property type="component" value="Unassembled WGS sequence"/>
</dbReference>
<evidence type="ECO:0000256" key="1">
    <source>
        <dbReference type="SAM" id="MobiDB-lite"/>
    </source>
</evidence>
<gene>
    <name evidence="2" type="ORF">HETSPECPRED_003987</name>
</gene>
<evidence type="ECO:0000313" key="3">
    <source>
        <dbReference type="Proteomes" id="UP000664521"/>
    </source>
</evidence>
<protein>
    <submittedName>
        <fullName evidence="2">Uncharacterized protein</fullName>
    </submittedName>
</protein>
<keyword evidence="3" id="KW-1185">Reference proteome</keyword>
<feature type="region of interest" description="Disordered" evidence="1">
    <location>
        <begin position="35"/>
        <end position="59"/>
    </location>
</feature>
<proteinExistence type="predicted"/>
<evidence type="ECO:0000313" key="2">
    <source>
        <dbReference type="EMBL" id="CAF9919258.1"/>
    </source>
</evidence>